<dbReference type="GO" id="GO:0000052">
    <property type="term" value="P:citrulline metabolic process"/>
    <property type="evidence" value="ECO:0007669"/>
    <property type="project" value="TreeGrafter"/>
</dbReference>
<dbReference type="PANTHER" id="PTHR12737:SF9">
    <property type="entry name" value="DIMETHYLARGININASE"/>
    <property type="match status" value="1"/>
</dbReference>
<comment type="similarity">
    <text evidence="1">Belongs to the DDAH family.</text>
</comment>
<dbReference type="AlphaFoldDB" id="A0A0F6W9V4"/>
<accession>A0A0F6W9V4</accession>
<dbReference type="GO" id="GO:0016597">
    <property type="term" value="F:amino acid binding"/>
    <property type="evidence" value="ECO:0007669"/>
    <property type="project" value="TreeGrafter"/>
</dbReference>
<gene>
    <name evidence="4" type="ORF">DB32_008292</name>
</gene>
<evidence type="ECO:0000256" key="3">
    <source>
        <dbReference type="PIRSR" id="PIRSR633199-1"/>
    </source>
</evidence>
<keyword evidence="2 4" id="KW-0378">Hydrolase</keyword>
<reference evidence="4 5" key="1">
    <citation type="submission" date="2015-03" db="EMBL/GenBank/DDBJ databases">
        <title>Genome assembly of Sandaracinus amylolyticus DSM 53668.</title>
        <authorList>
            <person name="Sharma G."/>
            <person name="Subramanian S."/>
        </authorList>
    </citation>
    <scope>NUCLEOTIDE SEQUENCE [LARGE SCALE GENOMIC DNA]</scope>
    <source>
        <strain evidence="4 5">DSM 53668</strain>
    </source>
</reference>
<organism evidence="4 5">
    <name type="scientific">Sandaracinus amylolyticus</name>
    <dbReference type="NCBI Taxonomy" id="927083"/>
    <lineage>
        <taxon>Bacteria</taxon>
        <taxon>Pseudomonadati</taxon>
        <taxon>Myxococcota</taxon>
        <taxon>Polyangia</taxon>
        <taxon>Polyangiales</taxon>
        <taxon>Sandaracinaceae</taxon>
        <taxon>Sandaracinus</taxon>
    </lineage>
</organism>
<dbReference type="EMBL" id="CP011125">
    <property type="protein sequence ID" value="AKF11143.1"/>
    <property type="molecule type" value="Genomic_DNA"/>
</dbReference>
<dbReference type="OrthoDB" id="9814070at2"/>
<evidence type="ECO:0000256" key="2">
    <source>
        <dbReference type="ARBA" id="ARBA00022801"/>
    </source>
</evidence>
<dbReference type="Pfam" id="PF19420">
    <property type="entry name" value="DDAH_eukar"/>
    <property type="match status" value="1"/>
</dbReference>
<dbReference type="PANTHER" id="PTHR12737">
    <property type="entry name" value="DIMETHYLARGININE DIMETHYLAMINOHYDROLASE"/>
    <property type="match status" value="1"/>
</dbReference>
<protein>
    <submittedName>
        <fullName evidence="4">NG,NG-dimethylarginine dimethylaminohydrolase 1</fullName>
    </submittedName>
</protein>
<evidence type="ECO:0000313" key="4">
    <source>
        <dbReference type="EMBL" id="AKF11143.1"/>
    </source>
</evidence>
<dbReference type="SUPFAM" id="SSF55909">
    <property type="entry name" value="Pentein"/>
    <property type="match status" value="1"/>
</dbReference>
<dbReference type="GO" id="GO:0006525">
    <property type="term" value="P:arginine metabolic process"/>
    <property type="evidence" value="ECO:0007669"/>
    <property type="project" value="TreeGrafter"/>
</dbReference>
<dbReference type="Gene3D" id="3.75.10.10">
    <property type="entry name" value="L-arginine/glycine Amidinotransferase, Chain A"/>
    <property type="match status" value="1"/>
</dbReference>
<feature type="active site" description="Proton donor" evidence="3">
    <location>
        <position position="182"/>
    </location>
</feature>
<feature type="active site" description="Nucleophile" evidence="3">
    <location>
        <position position="278"/>
    </location>
</feature>
<dbReference type="STRING" id="927083.DB32_008292"/>
<evidence type="ECO:0000313" key="5">
    <source>
        <dbReference type="Proteomes" id="UP000034883"/>
    </source>
</evidence>
<dbReference type="InterPro" id="IPR033199">
    <property type="entry name" value="DDAH-like"/>
</dbReference>
<name>A0A0F6W9V4_9BACT</name>
<dbReference type="GO" id="GO:0016403">
    <property type="term" value="F:dimethylargininase activity"/>
    <property type="evidence" value="ECO:0007669"/>
    <property type="project" value="TreeGrafter"/>
</dbReference>
<dbReference type="Proteomes" id="UP000034883">
    <property type="component" value="Chromosome"/>
</dbReference>
<dbReference type="KEGG" id="samy:DB32_008292"/>
<keyword evidence="5" id="KW-1185">Reference proteome</keyword>
<evidence type="ECO:0000256" key="1">
    <source>
        <dbReference type="ARBA" id="ARBA00008532"/>
    </source>
</evidence>
<dbReference type="GO" id="GO:0045429">
    <property type="term" value="P:positive regulation of nitric oxide biosynthetic process"/>
    <property type="evidence" value="ECO:0007669"/>
    <property type="project" value="TreeGrafter"/>
</dbReference>
<proteinExistence type="inferred from homology"/>
<sequence>MEADGARRMQRFFVSDVHDASAPPDDPRAAYCVAWKINPHMQVGSTSLDRARVQHDSLVRALVASGADVRRHPFVRGCFDCVFAKDNAVLARTARGRRALLCRPRHAVRAREQAARAQSLARHGYHVDRARHHLEGGDVVRAGGALVLGHGFRSEPGAARELAAWSGLEVLALELVDAHLYHLDTALAALPDGTVLVCPDALAPASLRALHRWRRARRVIEVARDEALRFGLNLVTIGRRVILSKGAPGVERALASLGYEPLSLELDEFHRAGGSAACLVAEEHRFEAARSSDAA</sequence>